<name>E9EDH3_METAQ</name>
<dbReference type="HOGENOM" id="CLU_1349231_0_0_1"/>
<dbReference type="PANTHER" id="PTHR34414">
    <property type="entry name" value="HET DOMAIN-CONTAINING PROTEIN-RELATED"/>
    <property type="match status" value="1"/>
</dbReference>
<dbReference type="Proteomes" id="UP000002499">
    <property type="component" value="Unassembled WGS sequence"/>
</dbReference>
<dbReference type="InterPro" id="IPR046536">
    <property type="entry name" value="DUF6601"/>
</dbReference>
<keyword evidence="2" id="KW-1185">Reference proteome</keyword>
<sequence length="203" mass="22309">MDIVQRPRADMEFLEGELGVPSLNDVHDLLWLAGRPMPPRPLTYQLAASRNIAVVEDVNLHLVWEPGRIFLKPLPRYLLNAAFWTEHLACDTAAQDNSSCVSGVSLQQDGPGAPSNALSKRRQLYGCAYGFLLSYTALIQHESDYHVAASNHLLPADVDWDHGVRPHGSFWRTALATSHGSTRGTDTESCDCRDSTKFPAGAA</sequence>
<dbReference type="AlphaFoldDB" id="E9EDH3"/>
<dbReference type="PANTHER" id="PTHR34414:SF1">
    <property type="entry name" value="SUBTILISIN-LIKE SERINE PROTEASE"/>
    <property type="match status" value="1"/>
</dbReference>
<protein>
    <submittedName>
        <fullName evidence="1">Uncharacterized protein</fullName>
    </submittedName>
</protein>
<dbReference type="GeneID" id="19252232"/>
<dbReference type="OrthoDB" id="4935807at2759"/>
<dbReference type="eggNOG" id="ENOG502SI6N">
    <property type="taxonomic scope" value="Eukaryota"/>
</dbReference>
<proteinExistence type="predicted"/>
<evidence type="ECO:0000313" key="2">
    <source>
        <dbReference type="Proteomes" id="UP000002499"/>
    </source>
</evidence>
<dbReference type="STRING" id="655827.E9EDH3"/>
<dbReference type="InParanoid" id="E9EDH3"/>
<dbReference type="Pfam" id="PF20246">
    <property type="entry name" value="DUF6601"/>
    <property type="match status" value="1"/>
</dbReference>
<dbReference type="KEGG" id="maw:19252232"/>
<gene>
    <name evidence="1" type="ORF">MAC_07921</name>
</gene>
<accession>E9EDH3</accession>
<dbReference type="EMBL" id="GL698558">
    <property type="protein sequence ID" value="EFY86037.1"/>
    <property type="molecule type" value="Genomic_DNA"/>
</dbReference>
<evidence type="ECO:0000313" key="1">
    <source>
        <dbReference type="EMBL" id="EFY86037.1"/>
    </source>
</evidence>
<organism evidence="2">
    <name type="scientific">Metarhizium acridum (strain CQMa 102)</name>
    <dbReference type="NCBI Taxonomy" id="655827"/>
    <lineage>
        <taxon>Eukaryota</taxon>
        <taxon>Fungi</taxon>
        <taxon>Dikarya</taxon>
        <taxon>Ascomycota</taxon>
        <taxon>Pezizomycotina</taxon>
        <taxon>Sordariomycetes</taxon>
        <taxon>Hypocreomycetidae</taxon>
        <taxon>Hypocreales</taxon>
        <taxon>Clavicipitaceae</taxon>
        <taxon>Metarhizium</taxon>
    </lineage>
</organism>
<reference evidence="1 2" key="1">
    <citation type="journal article" date="2011" name="PLoS Genet.">
        <title>Genome sequencing and comparative transcriptomics of the model entomopathogenic fungi Metarhizium anisopliae and M. acridum.</title>
        <authorList>
            <person name="Gao Q."/>
            <person name="Jin K."/>
            <person name="Ying S.H."/>
            <person name="Zhang Y."/>
            <person name="Xiao G."/>
            <person name="Shang Y."/>
            <person name="Duan Z."/>
            <person name="Hu X."/>
            <person name="Xie X.Q."/>
            <person name="Zhou G."/>
            <person name="Peng G."/>
            <person name="Luo Z."/>
            <person name="Huang W."/>
            <person name="Wang B."/>
            <person name="Fang W."/>
            <person name="Wang S."/>
            <person name="Zhong Y."/>
            <person name="Ma L.J."/>
            <person name="St Leger R.J."/>
            <person name="Zhao G.P."/>
            <person name="Pei Y."/>
            <person name="Feng M.G."/>
            <person name="Xia Y."/>
            <person name="Wang C."/>
        </authorList>
    </citation>
    <scope>NUCLEOTIDE SEQUENCE [LARGE SCALE GENOMIC DNA]</scope>
    <source>
        <strain evidence="1 2">CQMa 102</strain>
    </source>
</reference>